<accession>A0ABU5FVC9</accession>
<dbReference type="RefSeq" id="WP_320692477.1">
    <property type="nucleotide sequence ID" value="NZ_JAXHDP010000002.1"/>
</dbReference>
<dbReference type="EMBL" id="JAXHDP010000002">
    <property type="protein sequence ID" value="MDY4345699.1"/>
    <property type="molecule type" value="Genomic_DNA"/>
</dbReference>
<organism evidence="1 2">
    <name type="scientific">Streptococcus fermentans</name>
    <dbReference type="NCBI Taxonomy" id="3095082"/>
    <lineage>
        <taxon>Bacteria</taxon>
        <taxon>Bacillati</taxon>
        <taxon>Bacillota</taxon>
        <taxon>Bacilli</taxon>
        <taxon>Lactobacillales</taxon>
        <taxon>Streptococcaceae</taxon>
        <taxon>Streptococcus</taxon>
    </lineage>
</organism>
<evidence type="ECO:0000313" key="2">
    <source>
        <dbReference type="Proteomes" id="UP001280591"/>
    </source>
</evidence>
<evidence type="ECO:0000313" key="1">
    <source>
        <dbReference type="EMBL" id="MDY4345699.1"/>
    </source>
</evidence>
<sequence>MTEFESLFLQITEYSNQVTAENYQEYAELGYDLLRKIHHLGMKETQVYERFFTYYDSLQDGMIKEWFAEMLDYIFGWCHSEKYIWNHQE</sequence>
<dbReference type="Proteomes" id="UP001280591">
    <property type="component" value="Unassembled WGS sequence"/>
</dbReference>
<name>A0ABU5FVC9_9STRE</name>
<keyword evidence="2" id="KW-1185">Reference proteome</keyword>
<gene>
    <name evidence="1" type="ORF">SPC81_03640</name>
</gene>
<proteinExistence type="predicted"/>
<reference evidence="1 2" key="1">
    <citation type="submission" date="2023-11" db="EMBL/GenBank/DDBJ databases">
        <title>Streptococcus wuxiensis sp. nov., Streptococcus jiangnanensis sp. nov., Streptococcus fermentans sp. nov., three novel members of the genus Streptococcus isolated from breast milk.</title>
        <authorList>
            <person name="Zhou Y."/>
            <person name="Yang B."/>
        </authorList>
    </citation>
    <scope>NUCLEOTIDE SEQUENCE [LARGE SCALE GENOMIC DNA]</scope>
    <source>
        <strain evidence="1 2">BJSWXB5TM5</strain>
    </source>
</reference>
<comment type="caution">
    <text evidence="1">The sequence shown here is derived from an EMBL/GenBank/DDBJ whole genome shotgun (WGS) entry which is preliminary data.</text>
</comment>
<protein>
    <submittedName>
        <fullName evidence="1">Uncharacterized protein</fullName>
    </submittedName>
</protein>